<reference evidence="4" key="1">
    <citation type="submission" date="2021-01" db="EMBL/GenBank/DDBJ databases">
        <title>Stenotrophomonas maltophilia.</title>
        <authorList>
            <person name="Yu Y."/>
        </authorList>
    </citation>
    <scope>NUCLEOTIDE SEQUENCE [LARGE SCALE GENOMIC DNA]</scope>
    <source>
        <strain evidence="4">As-6</strain>
    </source>
</reference>
<accession>A0AAW4GKC1</accession>
<feature type="transmembrane region" description="Helical" evidence="1">
    <location>
        <begin position="20"/>
        <end position="40"/>
    </location>
</feature>
<keyword evidence="1" id="KW-0812">Transmembrane</keyword>
<dbReference type="Proteomes" id="UP000749453">
    <property type="component" value="Unassembled WGS sequence"/>
</dbReference>
<dbReference type="EMBL" id="JAFFTB010000019">
    <property type="protein sequence ID" value="MBM9938758.1"/>
    <property type="molecule type" value="Genomic_DNA"/>
</dbReference>
<reference evidence="2" key="2">
    <citation type="submission" date="2021-01" db="EMBL/GenBank/DDBJ databases">
        <authorList>
            <person name="Yu Y."/>
        </authorList>
    </citation>
    <scope>NUCLEOTIDE SEQUENCE</scope>
    <source>
        <strain evidence="2">As-5</strain>
        <strain evidence="3">As-6</strain>
    </source>
</reference>
<dbReference type="EMBL" id="JAFFTA010000019">
    <property type="protein sequence ID" value="MBM9914449.1"/>
    <property type="molecule type" value="Genomic_DNA"/>
</dbReference>
<protein>
    <recommendedName>
        <fullName evidence="6">LPS export ABC transporter periplasmic protein LptC</fullName>
    </recommendedName>
</protein>
<keyword evidence="1" id="KW-1133">Transmembrane helix</keyword>
<evidence type="ECO:0000313" key="2">
    <source>
        <dbReference type="EMBL" id="MBM9914449.1"/>
    </source>
</evidence>
<evidence type="ECO:0000313" key="4">
    <source>
        <dbReference type="Proteomes" id="UP000749453"/>
    </source>
</evidence>
<evidence type="ECO:0008006" key="6">
    <source>
        <dbReference type="Google" id="ProtNLM"/>
    </source>
</evidence>
<name>A0AAW4GKC1_9GAMM</name>
<dbReference type="AlphaFoldDB" id="A0AAW4GKC1"/>
<proteinExistence type="predicted"/>
<comment type="caution">
    <text evidence="2">The sequence shown here is derived from an EMBL/GenBank/DDBJ whole genome shotgun (WGS) entry which is preliminary data.</text>
</comment>
<evidence type="ECO:0000313" key="5">
    <source>
        <dbReference type="Proteomes" id="UP000784064"/>
    </source>
</evidence>
<keyword evidence="1" id="KW-0472">Membrane</keyword>
<keyword evidence="4" id="KW-1185">Reference proteome</keyword>
<dbReference type="Proteomes" id="UP000784064">
    <property type="component" value="Unassembled WGS sequence"/>
</dbReference>
<evidence type="ECO:0000313" key="3">
    <source>
        <dbReference type="EMBL" id="MBM9938758.1"/>
    </source>
</evidence>
<organism evidence="2 5">
    <name type="scientific">Stenotrophomonas lactitubi</name>
    <dbReference type="NCBI Taxonomy" id="2045214"/>
    <lineage>
        <taxon>Bacteria</taxon>
        <taxon>Pseudomonadati</taxon>
        <taxon>Pseudomonadota</taxon>
        <taxon>Gammaproteobacteria</taxon>
        <taxon>Lysobacterales</taxon>
        <taxon>Lysobacteraceae</taxon>
        <taxon>Stenotrophomonas</taxon>
    </lineage>
</organism>
<gene>
    <name evidence="2" type="ORF">JJW18_13320</name>
    <name evidence="3" type="ORF">JJW19_11455</name>
</gene>
<dbReference type="RefSeq" id="WP_205404738.1">
    <property type="nucleotide sequence ID" value="NZ_JAFFTA010000019.1"/>
</dbReference>
<evidence type="ECO:0000256" key="1">
    <source>
        <dbReference type="SAM" id="Phobius"/>
    </source>
</evidence>
<sequence>MDDTLALPRLQQSLRRLQYLVAALATLLLLLAGMTGWLLLQRNAPLHADSISTQRLQVLDDRGVVRVQIGQDADDDDRRSRSAGLLIFDRSGVERGGLSTFEDGSTALALDAPLGMGDARLRDRAGLRVDADGSAQLLLTDNLTRGVVRLHSKGTGGGGMDTFRWDMSNGTLHTRTLTYDGDERSQRAFDP</sequence>